<reference evidence="3" key="1">
    <citation type="submission" date="2021-01" db="EMBL/GenBank/DDBJ databases">
        <title>Whole genome shotgun sequence of Sphaerisporangium rufum NBRC 109079.</title>
        <authorList>
            <person name="Komaki H."/>
            <person name="Tamura T."/>
        </authorList>
    </citation>
    <scope>NUCLEOTIDE SEQUENCE</scope>
    <source>
        <strain evidence="3">NBRC 109079</strain>
    </source>
</reference>
<proteinExistence type="predicted"/>
<dbReference type="Proteomes" id="UP000655287">
    <property type="component" value="Unassembled WGS sequence"/>
</dbReference>
<organism evidence="3 4">
    <name type="scientific">Sphaerisporangium rufum</name>
    <dbReference type="NCBI Taxonomy" id="1381558"/>
    <lineage>
        <taxon>Bacteria</taxon>
        <taxon>Bacillati</taxon>
        <taxon>Actinomycetota</taxon>
        <taxon>Actinomycetes</taxon>
        <taxon>Streptosporangiales</taxon>
        <taxon>Streptosporangiaceae</taxon>
        <taxon>Sphaerisporangium</taxon>
    </lineage>
</organism>
<keyword evidence="4" id="KW-1185">Reference proteome</keyword>
<dbReference type="Pfam" id="PF25077">
    <property type="entry name" value="DUF7800"/>
    <property type="match status" value="1"/>
</dbReference>
<dbReference type="Gene3D" id="3.60.21.70">
    <property type="entry name" value="PhoD-like phosphatase"/>
    <property type="match status" value="1"/>
</dbReference>
<gene>
    <name evidence="3" type="ORF">Sru01_61350</name>
</gene>
<feature type="domain" description="DUF7800" evidence="2">
    <location>
        <begin position="1"/>
        <end position="78"/>
    </location>
</feature>
<dbReference type="AlphaFoldDB" id="A0A919R8G6"/>
<evidence type="ECO:0000259" key="2">
    <source>
        <dbReference type="Pfam" id="PF25077"/>
    </source>
</evidence>
<dbReference type="Pfam" id="PF09423">
    <property type="entry name" value="PhoD"/>
    <property type="match status" value="1"/>
</dbReference>
<evidence type="ECO:0000259" key="1">
    <source>
        <dbReference type="Pfam" id="PF09423"/>
    </source>
</evidence>
<dbReference type="InterPro" id="IPR029052">
    <property type="entry name" value="Metallo-depent_PP-like"/>
</dbReference>
<dbReference type="EMBL" id="BOOU01000089">
    <property type="protein sequence ID" value="GII81153.1"/>
    <property type="molecule type" value="Genomic_DNA"/>
</dbReference>
<dbReference type="RefSeq" id="WP_239137874.1">
    <property type="nucleotide sequence ID" value="NZ_BOOU01000089.1"/>
</dbReference>
<protein>
    <submittedName>
        <fullName evidence="3">Metallophosphatase</fullName>
    </submittedName>
</protein>
<evidence type="ECO:0000313" key="3">
    <source>
        <dbReference type="EMBL" id="GII81153.1"/>
    </source>
</evidence>
<dbReference type="PANTHER" id="PTHR37031">
    <property type="entry name" value="METALLOPHOSPHATASE BINDING DOMAIN PROTEIN"/>
    <property type="match status" value="1"/>
</dbReference>
<dbReference type="InterPro" id="IPR038607">
    <property type="entry name" value="PhoD-like_sf"/>
</dbReference>
<feature type="domain" description="PhoD-like phosphatase metallophosphatase" evidence="1">
    <location>
        <begin position="123"/>
        <end position="425"/>
    </location>
</feature>
<sequence length="526" mass="59594">MPGLLVGPMLRYVDETSASIWVETDEPCEVTVEVAGGRTADRTFTVHGHHYAIVDVEGTGAYSVELDGQRVWPLDDQPESRICPLADLERVMFGSCRTTVPHDDYHRRTHGVDVLREYGLRLMAGDDMPSLLLMLGDQVYADEPSQDMIDYIRSRRQDGPEEIVDFEEYAELYRRAWMEPVVRWLLSTVPSAMIFDDHDVRDDWNTSLPWRRKMAEVPWWPTRIVSALGAYWVYQHLGNLSPAERRDDPVFTKIKNFDGDAGVELDAFARLADEDPTTNRWSYTRDVGRNRLIMLDTRCARRLTPGDRSMLDDDEWDWFTEVAAGDVDHLLIGSSVPVFLPAGIFDVESWNEAVADGAWGRRMIKVGEKIRQGMDLEHWGAFRASFERLSAVLAEVAEGRRGRAPATIVLLSGDVHYSYLAAAARPEHDLDRARIYQAVCSPIRNPLSRTLRLANVIGSFGVASLVGGVLARTAKLPRRVLRWKITEGPWFPNALASLELDGRSAEVRWYTARTEFEDLAQVKLTS</sequence>
<name>A0A919R8G6_9ACTN</name>
<dbReference type="SUPFAM" id="SSF56300">
    <property type="entry name" value="Metallo-dependent phosphatases"/>
    <property type="match status" value="1"/>
</dbReference>
<dbReference type="InterPro" id="IPR018946">
    <property type="entry name" value="PhoD-like_MPP"/>
</dbReference>
<dbReference type="CDD" id="cd07389">
    <property type="entry name" value="MPP_PhoD"/>
    <property type="match status" value="1"/>
</dbReference>
<evidence type="ECO:0000313" key="4">
    <source>
        <dbReference type="Proteomes" id="UP000655287"/>
    </source>
</evidence>
<accession>A0A919R8G6</accession>
<dbReference type="InterPro" id="IPR056702">
    <property type="entry name" value="DUF7800"/>
</dbReference>
<comment type="caution">
    <text evidence="3">The sequence shown here is derived from an EMBL/GenBank/DDBJ whole genome shotgun (WGS) entry which is preliminary data.</text>
</comment>
<dbReference type="PANTHER" id="PTHR37031:SF2">
    <property type="entry name" value="PHOD-LIKE PHOSPHATASE METALLOPHOSPHATASE DOMAIN-CONTAINING PROTEIN"/>
    <property type="match status" value="1"/>
</dbReference>